<dbReference type="AlphaFoldDB" id="A0A0A1THR6"/>
<evidence type="ECO:0008006" key="6">
    <source>
        <dbReference type="Google" id="ProtNLM"/>
    </source>
</evidence>
<evidence type="ECO:0000256" key="2">
    <source>
        <dbReference type="ARBA" id="ARBA00022679"/>
    </source>
</evidence>
<keyword evidence="5" id="KW-1185">Reference proteome</keyword>
<organism evidence="4 5">
    <name type="scientific">[Torrubiella] hemipterigena</name>
    <dbReference type="NCBI Taxonomy" id="1531966"/>
    <lineage>
        <taxon>Eukaryota</taxon>
        <taxon>Fungi</taxon>
        <taxon>Dikarya</taxon>
        <taxon>Ascomycota</taxon>
        <taxon>Pezizomycotina</taxon>
        <taxon>Sordariomycetes</taxon>
        <taxon>Hypocreomycetidae</taxon>
        <taxon>Hypocreales</taxon>
        <taxon>Clavicipitaceae</taxon>
        <taxon>Clavicipitaceae incertae sedis</taxon>
        <taxon>'Torrubiella' clade</taxon>
    </lineage>
</organism>
<dbReference type="PANTHER" id="PTHR48043">
    <property type="entry name" value="EG:EG0003.4 PROTEIN-RELATED"/>
    <property type="match status" value="1"/>
</dbReference>
<dbReference type="InterPro" id="IPR050271">
    <property type="entry name" value="UDP-glycosyltransferase"/>
</dbReference>
<feature type="signal peptide" evidence="3">
    <location>
        <begin position="1"/>
        <end position="17"/>
    </location>
</feature>
<accession>A0A0A1THR6</accession>
<dbReference type="Gene3D" id="3.40.50.2000">
    <property type="entry name" value="Glycogen Phosphorylase B"/>
    <property type="match status" value="1"/>
</dbReference>
<dbReference type="GO" id="GO:0008194">
    <property type="term" value="F:UDP-glycosyltransferase activity"/>
    <property type="evidence" value="ECO:0007669"/>
    <property type="project" value="InterPro"/>
</dbReference>
<dbReference type="EMBL" id="CDHN01000003">
    <property type="protein sequence ID" value="CEJ90075.1"/>
    <property type="molecule type" value="Genomic_DNA"/>
</dbReference>
<name>A0A0A1THR6_9HYPO</name>
<evidence type="ECO:0000256" key="3">
    <source>
        <dbReference type="SAM" id="SignalP"/>
    </source>
</evidence>
<keyword evidence="1" id="KW-0328">Glycosyltransferase</keyword>
<dbReference type="SUPFAM" id="SSF53756">
    <property type="entry name" value="UDP-Glycosyltransferase/glycogen phosphorylase"/>
    <property type="match status" value="1"/>
</dbReference>
<evidence type="ECO:0000313" key="5">
    <source>
        <dbReference type="Proteomes" id="UP000039046"/>
    </source>
</evidence>
<keyword evidence="3" id="KW-0732">Signal</keyword>
<feature type="chain" id="PRO_5001979422" description="UDP-glycosyltransferases domain-containing protein" evidence="3">
    <location>
        <begin position="18"/>
        <end position="530"/>
    </location>
</feature>
<reference evidence="4 5" key="1">
    <citation type="journal article" date="2015" name="Genome Announc.">
        <title>Draft Genome Sequence and Gene Annotation of the Entomopathogenic Fungus Verticillium hemipterigenum.</title>
        <authorList>
            <person name="Horn F."/>
            <person name="Habel A."/>
            <person name="Scharf D.H."/>
            <person name="Dworschak J."/>
            <person name="Brakhage A.A."/>
            <person name="Guthke R."/>
            <person name="Hertweck C."/>
            <person name="Linde J."/>
        </authorList>
    </citation>
    <scope>NUCLEOTIDE SEQUENCE [LARGE SCALE GENOMIC DNA]</scope>
</reference>
<protein>
    <recommendedName>
        <fullName evidence="6">UDP-glycosyltransferases domain-containing protein</fullName>
    </recommendedName>
</protein>
<sequence length="530" mass="58768">MFVRISIFIAALAAVLALYAWPLSKPQTTIPPLVNGSNNNTVLFIGSEHHGLTNIHIATVQGLLERHPDIQVHFISYPSVESKLSRVSALSKARQPLARDVIFHALDGQSLTTALRERLEKVGLRDGSEGLERLISPPGVPGLDHLSQLIEYVMSPWDAEDHLAIYHQIGGIIEKVDPATIVLDMVFHPAMEAVRSRHWSHIIISPNTVVDTFMAQQPHGKMLWKYPALGSGFAFPVPWHKIPENMYLMFRLIYGMVMQPGIREKKAWLEANGVPNALDMAGTYRDDVPWITQTTPNASTPIDFIPANVTCTGPISISSAKAVDIDPELVQWISQKPTVLINLGSVYPYTVNMTNEFIKGIDRVIKEADVQVLWKYRIEPKTATAANFDWEAAVQPLLDTGRVRVSTWLKVDPQALLETGYISLFVSHGGAGGYHEGIESGVPLIILPSWVDLYNFAQLTEQTGLGIWGCREQSPDFNAECLSDAILKLSDNSPETLAIRTKSREIRDQIRAKPGRDVAADMVANMARLQ</sequence>
<dbReference type="Proteomes" id="UP000039046">
    <property type="component" value="Unassembled WGS sequence"/>
</dbReference>
<dbReference type="HOGENOM" id="CLU_031484_0_0_1"/>
<dbReference type="STRING" id="1531966.A0A0A1THR6"/>
<dbReference type="Pfam" id="PF00201">
    <property type="entry name" value="UDPGT"/>
    <property type="match status" value="1"/>
</dbReference>
<dbReference type="InterPro" id="IPR002213">
    <property type="entry name" value="UDP_glucos_trans"/>
</dbReference>
<proteinExistence type="predicted"/>
<dbReference type="CDD" id="cd03784">
    <property type="entry name" value="GT1_Gtf-like"/>
    <property type="match status" value="1"/>
</dbReference>
<evidence type="ECO:0000313" key="4">
    <source>
        <dbReference type="EMBL" id="CEJ90075.1"/>
    </source>
</evidence>
<dbReference type="OrthoDB" id="407298at2759"/>
<keyword evidence="2" id="KW-0808">Transferase</keyword>
<gene>
    <name evidence="4" type="ORF">VHEMI05883</name>
</gene>
<evidence type="ECO:0000256" key="1">
    <source>
        <dbReference type="ARBA" id="ARBA00022676"/>
    </source>
</evidence>
<dbReference type="PANTHER" id="PTHR48043:SF145">
    <property type="entry name" value="FI06409P-RELATED"/>
    <property type="match status" value="1"/>
</dbReference>